<feature type="domain" description="Response regulatory" evidence="3">
    <location>
        <begin position="4"/>
        <end position="119"/>
    </location>
</feature>
<dbReference type="PROSITE" id="PS50110">
    <property type="entry name" value="RESPONSE_REGULATORY"/>
    <property type="match status" value="1"/>
</dbReference>
<dbReference type="GO" id="GO:0000160">
    <property type="term" value="P:phosphorelay signal transduction system"/>
    <property type="evidence" value="ECO:0007669"/>
    <property type="project" value="InterPro"/>
</dbReference>
<sequence length="121" mass="13389">MSLTVLVADDSKLSRRSVIRALPPELETTLFEATNGKEAIDILAQSPVQLVLLDLTMPEVDGVGVLEYLSEQPSSPDVIVISADFQPEKQRTVMSLGAKRFLRKPLDKEELAMTLFELGYL</sequence>
<comment type="caution">
    <text evidence="4">The sequence shown here is derived from an EMBL/GenBank/DDBJ whole genome shotgun (WGS) entry which is preliminary data.</text>
</comment>
<dbReference type="STRING" id="1856405.BFC17_18810"/>
<dbReference type="PANTHER" id="PTHR44591:SF24">
    <property type="entry name" value="PROTEIN-GLUTAMATE METHYLESTERASE_PROTEIN-GLUTAMINE GLUTAMINASE 1"/>
    <property type="match status" value="1"/>
</dbReference>
<dbReference type="OrthoDB" id="281471at2"/>
<dbReference type="Gene3D" id="3.40.50.2300">
    <property type="match status" value="1"/>
</dbReference>
<reference evidence="4 5" key="1">
    <citation type="submission" date="2016-09" db="EMBL/GenBank/DDBJ databases">
        <title>Alteromonas lipolytica, a new species isolated from sea water.</title>
        <authorList>
            <person name="Wu Y.-H."/>
            <person name="Cheng H."/>
            <person name="Xu X.-W."/>
        </authorList>
    </citation>
    <scope>NUCLEOTIDE SEQUENCE [LARGE SCALE GENOMIC DNA]</scope>
    <source>
        <strain evidence="4 5">JW12</strain>
    </source>
</reference>
<dbReference type="InterPro" id="IPR001789">
    <property type="entry name" value="Sig_transdc_resp-reg_receiver"/>
</dbReference>
<dbReference type="RefSeq" id="WP_070176558.1">
    <property type="nucleotide sequence ID" value="NZ_BMJR01000003.1"/>
</dbReference>
<name>A0A1E8FCH4_9ALTE</name>
<evidence type="ECO:0000256" key="1">
    <source>
        <dbReference type="ARBA" id="ARBA00022553"/>
    </source>
</evidence>
<evidence type="ECO:0000313" key="5">
    <source>
        <dbReference type="Proteomes" id="UP000176037"/>
    </source>
</evidence>
<dbReference type="SMART" id="SM00448">
    <property type="entry name" value="REC"/>
    <property type="match status" value="1"/>
</dbReference>
<keyword evidence="1 2" id="KW-0597">Phosphoprotein</keyword>
<dbReference type="Proteomes" id="UP000176037">
    <property type="component" value="Unassembled WGS sequence"/>
</dbReference>
<organism evidence="4 5">
    <name type="scientific">Alteromonas lipolytica</name>
    <dbReference type="NCBI Taxonomy" id="1856405"/>
    <lineage>
        <taxon>Bacteria</taxon>
        <taxon>Pseudomonadati</taxon>
        <taxon>Pseudomonadota</taxon>
        <taxon>Gammaproteobacteria</taxon>
        <taxon>Alteromonadales</taxon>
        <taxon>Alteromonadaceae</taxon>
        <taxon>Alteromonas/Salinimonas group</taxon>
        <taxon>Alteromonas</taxon>
    </lineage>
</organism>
<dbReference type="InterPro" id="IPR011006">
    <property type="entry name" value="CheY-like_superfamily"/>
</dbReference>
<evidence type="ECO:0000256" key="2">
    <source>
        <dbReference type="PROSITE-ProRule" id="PRU00169"/>
    </source>
</evidence>
<dbReference type="PANTHER" id="PTHR44591">
    <property type="entry name" value="STRESS RESPONSE REGULATOR PROTEIN 1"/>
    <property type="match status" value="1"/>
</dbReference>
<protein>
    <submittedName>
        <fullName evidence="4">Two-component system response regulator</fullName>
    </submittedName>
</protein>
<dbReference type="InterPro" id="IPR050595">
    <property type="entry name" value="Bact_response_regulator"/>
</dbReference>
<accession>A0A1E8FCH4</accession>
<evidence type="ECO:0000259" key="3">
    <source>
        <dbReference type="PROSITE" id="PS50110"/>
    </source>
</evidence>
<proteinExistence type="predicted"/>
<gene>
    <name evidence="4" type="ORF">BFC17_18810</name>
</gene>
<keyword evidence="5" id="KW-1185">Reference proteome</keyword>
<dbReference type="Pfam" id="PF00072">
    <property type="entry name" value="Response_reg"/>
    <property type="match status" value="1"/>
</dbReference>
<dbReference type="AlphaFoldDB" id="A0A1E8FCH4"/>
<dbReference type="EMBL" id="MJIC01000014">
    <property type="protein sequence ID" value="OFI33632.1"/>
    <property type="molecule type" value="Genomic_DNA"/>
</dbReference>
<dbReference type="SUPFAM" id="SSF52172">
    <property type="entry name" value="CheY-like"/>
    <property type="match status" value="1"/>
</dbReference>
<feature type="modified residue" description="4-aspartylphosphate" evidence="2">
    <location>
        <position position="54"/>
    </location>
</feature>
<evidence type="ECO:0000313" key="4">
    <source>
        <dbReference type="EMBL" id="OFI33632.1"/>
    </source>
</evidence>